<accession>A0A024FVW9</accession>
<dbReference type="EMBL" id="CAIX01000927">
    <property type="protein sequence ID" value="CCI11313.1"/>
    <property type="molecule type" value="Genomic_DNA"/>
</dbReference>
<dbReference type="Proteomes" id="UP000053237">
    <property type="component" value="Unassembled WGS sequence"/>
</dbReference>
<keyword evidence="3" id="KW-1185">Reference proteome</keyword>
<evidence type="ECO:0000256" key="1">
    <source>
        <dbReference type="SAM" id="MobiDB-lite"/>
    </source>
</evidence>
<protein>
    <submittedName>
        <fullName evidence="2">Uncharacterized protein</fullName>
    </submittedName>
</protein>
<dbReference type="InParanoid" id="A0A024FVW9"/>
<evidence type="ECO:0000313" key="2">
    <source>
        <dbReference type="EMBL" id="CCI11313.1"/>
    </source>
</evidence>
<feature type="compositionally biased region" description="Basic and acidic residues" evidence="1">
    <location>
        <begin position="57"/>
        <end position="73"/>
    </location>
</feature>
<evidence type="ECO:0000313" key="3">
    <source>
        <dbReference type="Proteomes" id="UP000053237"/>
    </source>
</evidence>
<gene>
    <name evidence="2" type="ORF">BN9_127200</name>
</gene>
<comment type="caution">
    <text evidence="2">The sequence shown here is derived from an EMBL/GenBank/DDBJ whole genome shotgun (WGS) entry which is preliminary data.</text>
</comment>
<name>A0A024FVW9_9STRA</name>
<organism evidence="2 3">
    <name type="scientific">Albugo candida</name>
    <dbReference type="NCBI Taxonomy" id="65357"/>
    <lineage>
        <taxon>Eukaryota</taxon>
        <taxon>Sar</taxon>
        <taxon>Stramenopiles</taxon>
        <taxon>Oomycota</taxon>
        <taxon>Peronosporomycetes</taxon>
        <taxon>Albuginales</taxon>
        <taxon>Albuginaceae</taxon>
        <taxon>Albugo</taxon>
    </lineage>
</organism>
<dbReference type="AlphaFoldDB" id="A0A024FVW9"/>
<feature type="compositionally biased region" description="Polar residues" evidence="1">
    <location>
        <begin position="75"/>
        <end position="87"/>
    </location>
</feature>
<dbReference type="OrthoDB" id="3797628at2759"/>
<reference evidence="2 3" key="1">
    <citation type="submission" date="2012-05" db="EMBL/GenBank/DDBJ databases">
        <title>Recombination and specialization in a pathogen metapopulation.</title>
        <authorList>
            <person name="Gardiner A."/>
            <person name="Kemen E."/>
            <person name="Schultz-Larsen T."/>
            <person name="MacLean D."/>
            <person name="Van Oosterhout C."/>
            <person name="Jones J.D.G."/>
        </authorList>
    </citation>
    <scope>NUCLEOTIDE SEQUENCE [LARGE SCALE GENOMIC DNA]</scope>
    <source>
        <strain evidence="2 3">Ac Nc2</strain>
    </source>
</reference>
<proteinExistence type="predicted"/>
<feature type="region of interest" description="Disordered" evidence="1">
    <location>
        <begin position="53"/>
        <end position="89"/>
    </location>
</feature>
<sequence>MMYKDEEEKHLLDDDMDKPVIVELLRTIPPKLGGTYYEHFILYGIKDDNEEASMDEDNNHRRDNSSKYSDKTLEIGTNPSMASSAGFSPNRLKLANSPIRRLQKKEVVMDMSVREPMQMDSFESTDLKAFLEEDAGKWNNSREMYSHLDPEHEDSNPAKMIQFISFKSESIGARYEYKSYGLDFKSRQLVREKLSPAYALLQASNSESNSVSGLFVKMMSDSL</sequence>